<feature type="compositionally biased region" description="Acidic residues" evidence="2">
    <location>
        <begin position="355"/>
        <end position="365"/>
    </location>
</feature>
<dbReference type="Pfam" id="PF01135">
    <property type="entry name" value="PCMT"/>
    <property type="match status" value="1"/>
</dbReference>
<dbReference type="PANTHER" id="PTHR11579:SF9">
    <property type="entry name" value="PROTEIN-L-ISOASPARTATE O-METHYLTRANSFERASE"/>
    <property type="match status" value="1"/>
</dbReference>
<dbReference type="GO" id="GO:0004719">
    <property type="term" value="F:protein-L-isoaspartate (D-aspartate) O-methyltransferase activity"/>
    <property type="evidence" value="ECO:0007669"/>
    <property type="project" value="InterPro"/>
</dbReference>
<name>A0AAJ6ZYV9_PAPXU</name>
<reference evidence="3" key="1">
    <citation type="submission" date="2025-08" db="UniProtKB">
        <authorList>
            <consortium name="RefSeq"/>
        </authorList>
    </citation>
    <scope>IDENTIFICATION</scope>
</reference>
<proteinExistence type="inferred from homology"/>
<dbReference type="Proteomes" id="UP000694872">
    <property type="component" value="Unplaced"/>
</dbReference>
<dbReference type="InterPro" id="IPR029063">
    <property type="entry name" value="SAM-dependent_MTases_sf"/>
</dbReference>
<organism evidence="3">
    <name type="scientific">Papilio xuthus</name>
    <name type="common">Asian swallowtail butterfly</name>
    <dbReference type="NCBI Taxonomy" id="66420"/>
    <lineage>
        <taxon>Eukaryota</taxon>
        <taxon>Metazoa</taxon>
        <taxon>Ecdysozoa</taxon>
        <taxon>Arthropoda</taxon>
        <taxon>Hexapoda</taxon>
        <taxon>Insecta</taxon>
        <taxon>Pterygota</taxon>
        <taxon>Neoptera</taxon>
        <taxon>Endopterygota</taxon>
        <taxon>Lepidoptera</taxon>
        <taxon>Glossata</taxon>
        <taxon>Ditrysia</taxon>
        <taxon>Papilionoidea</taxon>
        <taxon>Papilionidae</taxon>
        <taxon>Papilioninae</taxon>
        <taxon>Papilio</taxon>
    </lineage>
</organism>
<dbReference type="KEGG" id="pxu:106128383"/>
<feature type="compositionally biased region" description="Low complexity" evidence="2">
    <location>
        <begin position="344"/>
        <end position="354"/>
    </location>
</feature>
<evidence type="ECO:0000256" key="1">
    <source>
        <dbReference type="ARBA" id="ARBA00005369"/>
    </source>
</evidence>
<feature type="compositionally biased region" description="Basic and acidic residues" evidence="2">
    <location>
        <begin position="452"/>
        <end position="466"/>
    </location>
</feature>
<evidence type="ECO:0000313" key="3">
    <source>
        <dbReference type="RefSeq" id="XP_013182202.1"/>
    </source>
</evidence>
<dbReference type="GO" id="GO:0005737">
    <property type="term" value="C:cytoplasm"/>
    <property type="evidence" value="ECO:0007669"/>
    <property type="project" value="TreeGrafter"/>
</dbReference>
<comment type="similarity">
    <text evidence="1">Belongs to the methyltransferase superfamily. L-isoaspartyl/D-aspartyl protein methyltransferase family.</text>
</comment>
<dbReference type="GeneID" id="106128383"/>
<gene>
    <name evidence="3" type="primary">LOC106128383</name>
</gene>
<dbReference type="Gene3D" id="3.40.50.150">
    <property type="entry name" value="Vaccinia Virus protein VP39"/>
    <property type="match status" value="1"/>
</dbReference>
<feature type="region of interest" description="Disordered" evidence="2">
    <location>
        <begin position="412"/>
        <end position="431"/>
    </location>
</feature>
<dbReference type="InterPro" id="IPR000682">
    <property type="entry name" value="PCMT"/>
</dbReference>
<feature type="region of interest" description="Disordered" evidence="2">
    <location>
        <begin position="439"/>
        <end position="573"/>
    </location>
</feature>
<protein>
    <submittedName>
        <fullName evidence="3">Uncharacterized protein LOC106128383</fullName>
    </submittedName>
</protein>
<sequence>MGGAVSSGRNNNELVDNLMEASYIRTPEVERVFRAVDRGNYMLPGDRDRAYRDIAWRNGFLHLSSPCIYSEVMEGLEFKAGQSFLNIGSGTGYLSTMVGLVLGSGGISHGVEIYPKVLDYAVMMQKRFIERSSSLDDFDFCEPKFFHGNGLCLAPLPAAYDRVYCGAACPEEYALYLKQLIRIGGILVMPLNDTLVQVRRLGAREWATRSLLNVSFAPLQLPNEDDAAHARQTVTLEEQAPPALQVLSRGAIRRALHRGVLSRHPELREEVRMPPLRRPRIARHARRCPRRLCIPIREDRVHNFNALHDLGREDGANEMNALLSLVLSMGENRVAGALRFDPVSDNSNSASSTDDSTESESEWEPAAENSRAPQNRIRVGSRNSIGNAGAPRGRRDASSQFPVDVEFYDDVADVGETPPTPPPRPAARQTPADVDLHLEDAEHQRGLSASDMKWEESRTASRREPSSDDDTESASKGSEEKRQKLDSGIGEGNSPSSSSQGKTERSAASDTGEASDDTEPPLADGRRRQKRLRTLAPSSSTEEESSEFEGELRRRAARRAGGVAAEGAASDVRRHRRARLLRHAINNLPLPQQLKIYVNWGRALPV</sequence>
<dbReference type="PANTHER" id="PTHR11579">
    <property type="entry name" value="PROTEIN-L-ISOASPARTATE O-METHYLTRANSFERASE"/>
    <property type="match status" value="1"/>
</dbReference>
<dbReference type="RefSeq" id="XP_013182202.1">
    <property type="nucleotide sequence ID" value="XM_013326748.1"/>
</dbReference>
<evidence type="ECO:0000256" key="2">
    <source>
        <dbReference type="SAM" id="MobiDB-lite"/>
    </source>
</evidence>
<dbReference type="SUPFAM" id="SSF53335">
    <property type="entry name" value="S-adenosyl-L-methionine-dependent methyltransferases"/>
    <property type="match status" value="1"/>
</dbReference>
<feature type="compositionally biased region" description="Low complexity" evidence="2">
    <location>
        <begin position="559"/>
        <end position="569"/>
    </location>
</feature>
<feature type="region of interest" description="Disordered" evidence="2">
    <location>
        <begin position="340"/>
        <end position="401"/>
    </location>
</feature>
<accession>A0AAJ6ZYV9</accession>
<dbReference type="AlphaFoldDB" id="A0AAJ6ZYV9"/>